<feature type="region of interest" description="Disordered" evidence="1">
    <location>
        <begin position="36"/>
        <end position="61"/>
    </location>
</feature>
<proteinExistence type="predicted"/>
<dbReference type="EMBL" id="CCXZ01000001">
    <property type="protein sequence ID" value="CEG14111.1"/>
    <property type="molecule type" value="Genomic_DNA"/>
</dbReference>
<feature type="region of interest" description="Disordered" evidence="1">
    <location>
        <begin position="115"/>
        <end position="136"/>
    </location>
</feature>
<evidence type="ECO:0000313" key="2">
    <source>
        <dbReference type="EMBL" id="CEG14111.1"/>
    </source>
</evidence>
<dbReference type="Proteomes" id="UP000052230">
    <property type="component" value="Unassembled WGS sequence"/>
</dbReference>
<protein>
    <submittedName>
        <fullName evidence="2">Uncharacterized protein</fullName>
    </submittedName>
</protein>
<evidence type="ECO:0000313" key="3">
    <source>
        <dbReference type="Proteomes" id="UP000052230"/>
    </source>
</evidence>
<evidence type="ECO:0000256" key="1">
    <source>
        <dbReference type="SAM" id="MobiDB-lite"/>
    </source>
</evidence>
<gene>
    <name evidence="2" type="ORF">XAC3562_10051</name>
</gene>
<reference evidence="2 3" key="1">
    <citation type="submission" date="2014-09" db="EMBL/GenBank/DDBJ databases">
        <authorList>
            <person name="Regsiter A."/>
        </authorList>
    </citation>
    <scope>NUCLEOTIDE SEQUENCE [LARGE SCALE GENOMIC DNA]</scope>
</reference>
<sequence length="170" mass="17722">MLLVATSSVYPLPETAATEAISVATPTSIHAGCAVSSPKERVGHGKNPSGRRSDQRQGRAWSNPLHCTTASRSTCRLCLSAHVGALAHSDMRAAAGQRRQPGGLARSQAMLSGSLADPAQGASENGSHQFIVGTGPNDRGPAMYRGHVVADGLAPHPCCRLDLSILHRRS</sequence>
<comment type="caution">
    <text evidence="2">The sequence shown here is derived from an EMBL/GenBank/DDBJ whole genome shotgun (WGS) entry which is preliminary data.</text>
</comment>
<organism evidence="2 3">
    <name type="scientific">Xanthomonas citri pv. citri</name>
    <dbReference type="NCBI Taxonomy" id="611301"/>
    <lineage>
        <taxon>Bacteria</taxon>
        <taxon>Pseudomonadati</taxon>
        <taxon>Pseudomonadota</taxon>
        <taxon>Gammaproteobacteria</taxon>
        <taxon>Lysobacterales</taxon>
        <taxon>Lysobacteraceae</taxon>
        <taxon>Xanthomonas</taxon>
    </lineage>
</organism>
<dbReference type="AlphaFoldDB" id="A0A0U5FB58"/>
<accession>A0A0U5FB58</accession>
<keyword evidence="3" id="KW-1185">Reference proteome</keyword>
<name>A0A0U5FB58_XANCI</name>